<dbReference type="Proteomes" id="UP000095283">
    <property type="component" value="Unplaced"/>
</dbReference>
<dbReference type="WBParaSite" id="Hba_05837">
    <property type="protein sequence ID" value="Hba_05837"/>
    <property type="gene ID" value="Hba_05837"/>
</dbReference>
<evidence type="ECO:0000259" key="2">
    <source>
        <dbReference type="Pfam" id="PF01073"/>
    </source>
</evidence>
<keyword evidence="3" id="KW-1185">Reference proteome</keyword>
<name>A0A1I7WL25_HETBA</name>
<protein>
    <submittedName>
        <fullName evidence="4">3Beta_HSD domain-containing protein</fullName>
    </submittedName>
</protein>
<evidence type="ECO:0000256" key="1">
    <source>
        <dbReference type="SAM" id="Phobius"/>
    </source>
</evidence>
<proteinExistence type="predicted"/>
<feature type="transmembrane region" description="Helical" evidence="1">
    <location>
        <begin position="237"/>
        <end position="257"/>
    </location>
</feature>
<accession>A0A1I7WL25</accession>
<evidence type="ECO:0000313" key="4">
    <source>
        <dbReference type="WBParaSite" id="Hba_05837"/>
    </source>
</evidence>
<sequence>MFSDFPRNYLLGEYGESRTRGEMYARKAIKRESCLSGIFLRPVHVHGEGGSISQDILYDMANKGQIPYIEGDRRGMHQFIYAGNLSGIVEKALIGLASEPAKFSGEIIYCLDDTNITPYREKNILKITTITALLKTTSRNISILIMKPSFKNDRSILLLYAEIKFQFLENRVSSPLYSKDVSVSIGKSFLCSYFSYLKYQTGFEVRTESTVYYAINSLTVLSPGQKVKKCYVSSMKYLNFLRFLVTAFLIQCFVYCLKKRLDSQTKSCVCSWTMYLSSHLELEMIF</sequence>
<feature type="domain" description="3-beta hydroxysteroid dehydrogenase/isomerase" evidence="2">
    <location>
        <begin position="29"/>
        <end position="121"/>
    </location>
</feature>
<dbReference type="SUPFAM" id="SSF51735">
    <property type="entry name" value="NAD(P)-binding Rossmann-fold domains"/>
    <property type="match status" value="1"/>
</dbReference>
<dbReference type="InterPro" id="IPR036291">
    <property type="entry name" value="NAD(P)-bd_dom_sf"/>
</dbReference>
<organism evidence="3 4">
    <name type="scientific">Heterorhabditis bacteriophora</name>
    <name type="common">Entomopathogenic nematode worm</name>
    <dbReference type="NCBI Taxonomy" id="37862"/>
    <lineage>
        <taxon>Eukaryota</taxon>
        <taxon>Metazoa</taxon>
        <taxon>Ecdysozoa</taxon>
        <taxon>Nematoda</taxon>
        <taxon>Chromadorea</taxon>
        <taxon>Rhabditida</taxon>
        <taxon>Rhabditina</taxon>
        <taxon>Rhabditomorpha</taxon>
        <taxon>Strongyloidea</taxon>
        <taxon>Heterorhabditidae</taxon>
        <taxon>Heterorhabditis</taxon>
    </lineage>
</organism>
<dbReference type="InterPro" id="IPR002225">
    <property type="entry name" value="3Beta_OHSteriod_DH/Estase"/>
</dbReference>
<dbReference type="AlphaFoldDB" id="A0A1I7WL25"/>
<keyword evidence="1" id="KW-0812">Transmembrane</keyword>
<reference evidence="4" key="1">
    <citation type="submission" date="2016-11" db="UniProtKB">
        <authorList>
            <consortium name="WormBaseParasite"/>
        </authorList>
    </citation>
    <scope>IDENTIFICATION</scope>
</reference>
<dbReference type="GO" id="GO:0006694">
    <property type="term" value="P:steroid biosynthetic process"/>
    <property type="evidence" value="ECO:0007669"/>
    <property type="project" value="InterPro"/>
</dbReference>
<evidence type="ECO:0000313" key="3">
    <source>
        <dbReference type="Proteomes" id="UP000095283"/>
    </source>
</evidence>
<keyword evidence="1" id="KW-0472">Membrane</keyword>
<dbReference type="Pfam" id="PF01073">
    <property type="entry name" value="3Beta_HSD"/>
    <property type="match status" value="1"/>
</dbReference>
<dbReference type="GO" id="GO:0016616">
    <property type="term" value="F:oxidoreductase activity, acting on the CH-OH group of donors, NAD or NADP as acceptor"/>
    <property type="evidence" value="ECO:0007669"/>
    <property type="project" value="InterPro"/>
</dbReference>
<keyword evidence="1" id="KW-1133">Transmembrane helix</keyword>